<organism evidence="10 11">
    <name type="scientific">Isoalcanivorax beigongshangi</name>
    <dbReference type="NCBI Taxonomy" id="3238810"/>
    <lineage>
        <taxon>Bacteria</taxon>
        <taxon>Pseudomonadati</taxon>
        <taxon>Pseudomonadota</taxon>
        <taxon>Gammaproteobacteria</taxon>
        <taxon>Oceanospirillales</taxon>
        <taxon>Alcanivoracaceae</taxon>
        <taxon>Isoalcanivorax</taxon>
    </lineage>
</organism>
<dbReference type="Gene3D" id="1.20.1720.10">
    <property type="entry name" value="Multidrug resistance protein D"/>
    <property type="match status" value="1"/>
</dbReference>
<evidence type="ECO:0000256" key="3">
    <source>
        <dbReference type="ARBA" id="ARBA00022448"/>
    </source>
</evidence>
<evidence type="ECO:0000256" key="5">
    <source>
        <dbReference type="ARBA" id="ARBA00022692"/>
    </source>
</evidence>
<gene>
    <name evidence="10" type="ORF">AB5I84_02805</name>
</gene>
<dbReference type="Proteomes" id="UP001562065">
    <property type="component" value="Unassembled WGS sequence"/>
</dbReference>
<feature type="transmembrane region" description="Helical" evidence="8">
    <location>
        <begin position="139"/>
        <end position="158"/>
    </location>
</feature>
<dbReference type="SUPFAM" id="SSF103473">
    <property type="entry name" value="MFS general substrate transporter"/>
    <property type="match status" value="1"/>
</dbReference>
<evidence type="ECO:0000256" key="4">
    <source>
        <dbReference type="ARBA" id="ARBA00022475"/>
    </source>
</evidence>
<keyword evidence="8" id="KW-0997">Cell inner membrane</keyword>
<accession>A0ABV4AE04</accession>
<comment type="subcellular location">
    <subcellularLocation>
        <location evidence="8">Cell inner membrane</location>
        <topology evidence="8">Multi-pass membrane protein</topology>
    </subcellularLocation>
    <subcellularLocation>
        <location evidence="1">Cell membrane</location>
        <topology evidence="1">Multi-pass membrane protein</topology>
    </subcellularLocation>
</comment>
<comment type="caution">
    <text evidence="10">The sequence shown here is derived from an EMBL/GenBank/DDBJ whole genome shotgun (WGS) entry which is preliminary data.</text>
</comment>
<evidence type="ECO:0000313" key="10">
    <source>
        <dbReference type="EMBL" id="MEY1661074.1"/>
    </source>
</evidence>
<feature type="transmembrane region" description="Helical" evidence="8">
    <location>
        <begin position="105"/>
        <end position="127"/>
    </location>
</feature>
<dbReference type="InterPro" id="IPR036259">
    <property type="entry name" value="MFS_trans_sf"/>
</dbReference>
<dbReference type="CDD" id="cd17320">
    <property type="entry name" value="MFS_MdfA_MDR_like"/>
    <property type="match status" value="1"/>
</dbReference>
<keyword evidence="11" id="KW-1185">Reference proteome</keyword>
<feature type="transmembrane region" description="Helical" evidence="8">
    <location>
        <begin position="279"/>
        <end position="300"/>
    </location>
</feature>
<dbReference type="RefSeq" id="WP_369454312.1">
    <property type="nucleotide sequence ID" value="NZ_JBGCUO010000001.1"/>
</dbReference>
<sequence length="390" mass="42454">MSHPIPRPSSTTATLLLLCPFDLLASLAMDLYLPALPRVTTDLSATTAQIQASLTLYLVLIGAGQLLFGPWSDRIGRRPVLLGGGMVYALASLMLALSTHIDGFLFWRVIQALGASACLVAVFAGVRDLYGDQPQAQRLYAQLAALLVLVPALGPLLGAVLTAAAGWPVLFLVLAAAMALALTRAARHWPETRPATAAHPGRLWTPLRHRHFWAYLWAYSAAMGAFFLFFSTSPWLLMERHGLPPWQFSLLFASVALVMASVAWRRGRQRHTPPLHRTARWAMVWLASGGALLLVSEYAYPKQWLGLMLPMWWIAVGIAMASSVALHGALQQLDHMAGTATAVFFCLGGALIGATSSALLQLLPTHSHWPLALYCLLWPLLCLALLRDPH</sequence>
<name>A0ABV4AE04_9GAMM</name>
<dbReference type="Pfam" id="PF07690">
    <property type="entry name" value="MFS_1"/>
    <property type="match status" value="1"/>
</dbReference>
<dbReference type="PANTHER" id="PTHR23502">
    <property type="entry name" value="MAJOR FACILITATOR SUPERFAMILY"/>
    <property type="match status" value="1"/>
</dbReference>
<feature type="transmembrane region" description="Helical" evidence="8">
    <location>
        <begin position="248"/>
        <end position="267"/>
    </location>
</feature>
<reference evidence="10 11" key="1">
    <citation type="submission" date="2024-07" db="EMBL/GenBank/DDBJ databases">
        <authorList>
            <person name="Ren Q."/>
        </authorList>
    </citation>
    <scope>NUCLEOTIDE SEQUENCE [LARGE SCALE GENOMIC DNA]</scope>
    <source>
        <strain evidence="10 11">REN37</strain>
    </source>
</reference>
<dbReference type="PANTHER" id="PTHR23502:SF132">
    <property type="entry name" value="POLYAMINE TRANSPORTER 2-RELATED"/>
    <property type="match status" value="1"/>
</dbReference>
<dbReference type="EMBL" id="JBGCUO010000001">
    <property type="protein sequence ID" value="MEY1661074.1"/>
    <property type="molecule type" value="Genomic_DNA"/>
</dbReference>
<evidence type="ECO:0000256" key="8">
    <source>
        <dbReference type="RuleBase" id="RU365088"/>
    </source>
</evidence>
<feature type="domain" description="Major facilitator superfamily (MFS) profile" evidence="9">
    <location>
        <begin position="14"/>
        <end position="390"/>
    </location>
</feature>
<feature type="transmembrane region" description="Helical" evidence="8">
    <location>
        <begin position="164"/>
        <end position="183"/>
    </location>
</feature>
<evidence type="ECO:0000313" key="11">
    <source>
        <dbReference type="Proteomes" id="UP001562065"/>
    </source>
</evidence>
<feature type="transmembrane region" description="Helical" evidence="8">
    <location>
        <begin position="50"/>
        <end position="68"/>
    </location>
</feature>
<dbReference type="InterPro" id="IPR004812">
    <property type="entry name" value="Efflux_drug-R_Bcr/CmlA"/>
</dbReference>
<dbReference type="NCBIfam" id="TIGR00710">
    <property type="entry name" value="efflux_Bcr_CflA"/>
    <property type="match status" value="1"/>
</dbReference>
<comment type="similarity">
    <text evidence="2 8">Belongs to the major facilitator superfamily. Bcr/CmlA family.</text>
</comment>
<dbReference type="PROSITE" id="PS50850">
    <property type="entry name" value="MFS"/>
    <property type="match status" value="1"/>
</dbReference>
<comment type="caution">
    <text evidence="8">Lacks conserved residue(s) required for the propagation of feature annotation.</text>
</comment>
<proteinExistence type="inferred from homology"/>
<keyword evidence="5 8" id="KW-0812">Transmembrane</keyword>
<feature type="transmembrane region" description="Helical" evidence="8">
    <location>
        <begin position="342"/>
        <end position="363"/>
    </location>
</feature>
<evidence type="ECO:0000256" key="7">
    <source>
        <dbReference type="ARBA" id="ARBA00023136"/>
    </source>
</evidence>
<keyword evidence="3 8" id="KW-0813">Transport</keyword>
<dbReference type="InterPro" id="IPR020846">
    <property type="entry name" value="MFS_dom"/>
</dbReference>
<keyword evidence="7 8" id="KW-0472">Membrane</keyword>
<evidence type="ECO:0000256" key="1">
    <source>
        <dbReference type="ARBA" id="ARBA00004651"/>
    </source>
</evidence>
<dbReference type="InterPro" id="IPR011701">
    <property type="entry name" value="MFS"/>
</dbReference>
<evidence type="ECO:0000256" key="2">
    <source>
        <dbReference type="ARBA" id="ARBA00006236"/>
    </source>
</evidence>
<feature type="transmembrane region" description="Helical" evidence="8">
    <location>
        <begin position="312"/>
        <end position="330"/>
    </location>
</feature>
<feature type="transmembrane region" description="Helical" evidence="8">
    <location>
        <begin position="212"/>
        <end position="236"/>
    </location>
</feature>
<protein>
    <recommendedName>
        <fullName evidence="8">Bcr/CflA family efflux transporter</fullName>
    </recommendedName>
</protein>
<feature type="transmembrane region" description="Helical" evidence="8">
    <location>
        <begin position="369"/>
        <end position="386"/>
    </location>
</feature>
<keyword evidence="4" id="KW-1003">Cell membrane</keyword>
<evidence type="ECO:0000256" key="6">
    <source>
        <dbReference type="ARBA" id="ARBA00022989"/>
    </source>
</evidence>
<keyword evidence="6 8" id="KW-1133">Transmembrane helix</keyword>
<feature type="transmembrane region" description="Helical" evidence="8">
    <location>
        <begin position="80"/>
        <end position="99"/>
    </location>
</feature>
<evidence type="ECO:0000259" key="9">
    <source>
        <dbReference type="PROSITE" id="PS50850"/>
    </source>
</evidence>